<sequence length="68" mass="7679">MGVLDQVCLFAGDTTATISNPKVVCHIQFSYIKFNFYIPCLLNSNDPSPDFKILNTEEEIYAKIATKF</sequence>
<organism evidence="1 2">
    <name type="scientific">Brachionus plicatilis</name>
    <name type="common">Marine rotifer</name>
    <name type="synonym">Brachionus muelleri</name>
    <dbReference type="NCBI Taxonomy" id="10195"/>
    <lineage>
        <taxon>Eukaryota</taxon>
        <taxon>Metazoa</taxon>
        <taxon>Spiralia</taxon>
        <taxon>Gnathifera</taxon>
        <taxon>Rotifera</taxon>
        <taxon>Eurotatoria</taxon>
        <taxon>Monogononta</taxon>
        <taxon>Pseudotrocha</taxon>
        <taxon>Ploima</taxon>
        <taxon>Brachionidae</taxon>
        <taxon>Brachionus</taxon>
    </lineage>
</organism>
<evidence type="ECO:0000313" key="1">
    <source>
        <dbReference type="EMBL" id="RNA29678.1"/>
    </source>
</evidence>
<dbReference type="Proteomes" id="UP000276133">
    <property type="component" value="Unassembled WGS sequence"/>
</dbReference>
<accession>A0A3M7S1Z9</accession>
<dbReference type="EMBL" id="REGN01002176">
    <property type="protein sequence ID" value="RNA29678.1"/>
    <property type="molecule type" value="Genomic_DNA"/>
</dbReference>
<gene>
    <name evidence="1" type="ORF">BpHYR1_007550</name>
</gene>
<protein>
    <submittedName>
        <fullName evidence="1">Uncharacterized protein</fullName>
    </submittedName>
</protein>
<proteinExistence type="predicted"/>
<dbReference type="AlphaFoldDB" id="A0A3M7S1Z9"/>
<reference evidence="1 2" key="1">
    <citation type="journal article" date="2018" name="Sci. Rep.">
        <title>Genomic signatures of local adaptation to the degree of environmental predictability in rotifers.</title>
        <authorList>
            <person name="Franch-Gras L."/>
            <person name="Hahn C."/>
            <person name="Garcia-Roger E.M."/>
            <person name="Carmona M.J."/>
            <person name="Serra M."/>
            <person name="Gomez A."/>
        </authorList>
    </citation>
    <scope>NUCLEOTIDE SEQUENCE [LARGE SCALE GENOMIC DNA]</scope>
    <source>
        <strain evidence="1">HYR1</strain>
    </source>
</reference>
<keyword evidence="2" id="KW-1185">Reference proteome</keyword>
<name>A0A3M7S1Z9_BRAPC</name>
<comment type="caution">
    <text evidence="1">The sequence shown here is derived from an EMBL/GenBank/DDBJ whole genome shotgun (WGS) entry which is preliminary data.</text>
</comment>
<evidence type="ECO:0000313" key="2">
    <source>
        <dbReference type="Proteomes" id="UP000276133"/>
    </source>
</evidence>